<keyword evidence="3" id="KW-0804">Transcription</keyword>
<gene>
    <name evidence="6" type="ORF">WR25_09334</name>
</gene>
<evidence type="ECO:0000256" key="2">
    <source>
        <dbReference type="ARBA" id="ARBA00023015"/>
    </source>
</evidence>
<evidence type="ECO:0000256" key="1">
    <source>
        <dbReference type="ARBA" id="ARBA00004123"/>
    </source>
</evidence>
<evidence type="ECO:0000256" key="5">
    <source>
        <dbReference type="SAM" id="MobiDB-lite"/>
    </source>
</evidence>
<dbReference type="AlphaFoldDB" id="A0A2A2L509"/>
<proteinExistence type="predicted"/>
<dbReference type="GO" id="GO:0016592">
    <property type="term" value="C:mediator complex"/>
    <property type="evidence" value="ECO:0007669"/>
    <property type="project" value="InterPro"/>
</dbReference>
<protein>
    <submittedName>
        <fullName evidence="6">Uncharacterized protein</fullName>
    </submittedName>
</protein>
<dbReference type="InterPro" id="IPR009332">
    <property type="entry name" value="Med22"/>
</dbReference>
<name>A0A2A2L509_9BILA</name>
<evidence type="ECO:0000256" key="3">
    <source>
        <dbReference type="ARBA" id="ARBA00023163"/>
    </source>
</evidence>
<accession>A0A2A2L509</accession>
<evidence type="ECO:0000256" key="4">
    <source>
        <dbReference type="ARBA" id="ARBA00023242"/>
    </source>
</evidence>
<organism evidence="6 7">
    <name type="scientific">Diploscapter pachys</name>
    <dbReference type="NCBI Taxonomy" id="2018661"/>
    <lineage>
        <taxon>Eukaryota</taxon>
        <taxon>Metazoa</taxon>
        <taxon>Ecdysozoa</taxon>
        <taxon>Nematoda</taxon>
        <taxon>Chromadorea</taxon>
        <taxon>Rhabditida</taxon>
        <taxon>Rhabditina</taxon>
        <taxon>Rhabditomorpha</taxon>
        <taxon>Rhabditoidea</taxon>
        <taxon>Rhabditidae</taxon>
        <taxon>Diploscapter</taxon>
    </lineage>
</organism>
<keyword evidence="7" id="KW-1185">Reference proteome</keyword>
<dbReference type="EMBL" id="LIAE01007184">
    <property type="protein sequence ID" value="PAV81351.1"/>
    <property type="molecule type" value="Genomic_DNA"/>
</dbReference>
<reference evidence="6 7" key="1">
    <citation type="journal article" date="2017" name="Curr. Biol.">
        <title>Genome architecture and evolution of a unichromosomal asexual nematode.</title>
        <authorList>
            <person name="Fradin H."/>
            <person name="Zegar C."/>
            <person name="Gutwein M."/>
            <person name="Lucas J."/>
            <person name="Kovtun M."/>
            <person name="Corcoran D."/>
            <person name="Baugh L.R."/>
            <person name="Kiontke K."/>
            <person name="Gunsalus K."/>
            <person name="Fitch D.H."/>
            <person name="Piano F."/>
        </authorList>
    </citation>
    <scope>NUCLEOTIDE SEQUENCE [LARGE SCALE GENOMIC DNA]</scope>
    <source>
        <strain evidence="6">PF1309</strain>
    </source>
</reference>
<dbReference type="GO" id="GO:0003712">
    <property type="term" value="F:transcription coregulator activity"/>
    <property type="evidence" value="ECO:0007669"/>
    <property type="project" value="InterPro"/>
</dbReference>
<dbReference type="Proteomes" id="UP000218231">
    <property type="component" value="Unassembled WGS sequence"/>
</dbReference>
<dbReference type="Pfam" id="PF06179">
    <property type="entry name" value="Med22"/>
    <property type="match status" value="1"/>
</dbReference>
<evidence type="ECO:0000313" key="7">
    <source>
        <dbReference type="Proteomes" id="UP000218231"/>
    </source>
</evidence>
<evidence type="ECO:0000313" key="6">
    <source>
        <dbReference type="EMBL" id="PAV81351.1"/>
    </source>
</evidence>
<dbReference type="GO" id="GO:0006357">
    <property type="term" value="P:regulation of transcription by RNA polymerase II"/>
    <property type="evidence" value="ECO:0007669"/>
    <property type="project" value="InterPro"/>
</dbReference>
<comment type="subcellular location">
    <subcellularLocation>
        <location evidence="1">Nucleus</location>
    </subcellularLocation>
</comment>
<keyword evidence="4" id="KW-0539">Nucleus</keyword>
<keyword evidence="2" id="KW-0805">Transcription regulation</keyword>
<comment type="caution">
    <text evidence="6">The sequence shown here is derived from an EMBL/GenBank/DDBJ whole genome shotgun (WGS) entry which is preliminary data.</text>
</comment>
<dbReference type="STRING" id="2018661.A0A2A2L509"/>
<feature type="region of interest" description="Disordered" evidence="5">
    <location>
        <begin position="44"/>
        <end position="64"/>
    </location>
</feature>
<sequence length="235" mass="26674">MADKQRQGVNKKMQVEEMKHRLKEGVKSLNENFLGIFRAAKIDSGNPQQQGGNHAMGQAGPRAATKEEMAARAALMISRISQSFDLSGVNFPENLDNFLFFNYFKMIFHPNIPDILSEKIFKKIKNQKKKLFLKQFLKGLAGLRKEQNTAFSEGLTRSHLQVKACDDLKTLTNEMREFFIVNDFAVVDSALRNAEAASVAKCEEMQEVYINLQAEVADLITKLDEEHNANYNYSC</sequence>